<dbReference type="InterPro" id="IPR031318">
    <property type="entry name" value="OPI10"/>
</dbReference>
<gene>
    <name evidence="4" type="ORF">O3M35_005247</name>
</gene>
<evidence type="ECO:0008006" key="6">
    <source>
        <dbReference type="Google" id="ProtNLM"/>
    </source>
</evidence>
<dbReference type="GO" id="GO:0030544">
    <property type="term" value="F:Hsp70 protein binding"/>
    <property type="evidence" value="ECO:0007669"/>
    <property type="project" value="TreeGrafter"/>
</dbReference>
<dbReference type="PANTHER" id="PTHR12925:SF0">
    <property type="entry name" value="PROTEIN HIKESHI"/>
    <property type="match status" value="1"/>
</dbReference>
<dbReference type="Pfam" id="PF21057">
    <property type="entry name" value="Hikeshi-like_C"/>
    <property type="match status" value="1"/>
</dbReference>
<dbReference type="InterPro" id="IPR008493">
    <property type="entry name" value="Hikeshi-like_N"/>
</dbReference>
<proteinExistence type="inferred from homology"/>
<dbReference type="Pfam" id="PF05603">
    <property type="entry name" value="Hikeshi-like_N"/>
    <property type="match status" value="1"/>
</dbReference>
<dbReference type="GO" id="GO:0006606">
    <property type="term" value="P:protein import into nucleus"/>
    <property type="evidence" value="ECO:0007669"/>
    <property type="project" value="TreeGrafter"/>
</dbReference>
<dbReference type="GO" id="GO:0005634">
    <property type="term" value="C:nucleus"/>
    <property type="evidence" value="ECO:0007669"/>
    <property type="project" value="TreeGrafter"/>
</dbReference>
<organism evidence="4 5">
    <name type="scientific">Rhynocoris fuscipes</name>
    <dbReference type="NCBI Taxonomy" id="488301"/>
    <lineage>
        <taxon>Eukaryota</taxon>
        <taxon>Metazoa</taxon>
        <taxon>Ecdysozoa</taxon>
        <taxon>Arthropoda</taxon>
        <taxon>Hexapoda</taxon>
        <taxon>Insecta</taxon>
        <taxon>Pterygota</taxon>
        <taxon>Neoptera</taxon>
        <taxon>Paraneoptera</taxon>
        <taxon>Hemiptera</taxon>
        <taxon>Heteroptera</taxon>
        <taxon>Panheteroptera</taxon>
        <taxon>Cimicomorpha</taxon>
        <taxon>Reduviidae</taxon>
        <taxon>Harpactorinae</taxon>
        <taxon>Harpactorini</taxon>
        <taxon>Rhynocoris</taxon>
    </lineage>
</organism>
<evidence type="ECO:0000259" key="3">
    <source>
        <dbReference type="Pfam" id="PF21057"/>
    </source>
</evidence>
<evidence type="ECO:0000256" key="1">
    <source>
        <dbReference type="ARBA" id="ARBA00006623"/>
    </source>
</evidence>
<dbReference type="Proteomes" id="UP001461498">
    <property type="component" value="Unassembled WGS sequence"/>
</dbReference>
<protein>
    <recommendedName>
        <fullName evidence="6">Hikeshi-like domain-containing protein</fullName>
    </recommendedName>
</protein>
<evidence type="ECO:0000259" key="2">
    <source>
        <dbReference type="Pfam" id="PF05603"/>
    </source>
</evidence>
<keyword evidence="5" id="KW-1185">Reference proteome</keyword>
<dbReference type="InterPro" id="IPR048364">
    <property type="entry name" value="Hikeshi-like_C"/>
</dbReference>
<dbReference type="AlphaFoldDB" id="A0AAW1DJV0"/>
<name>A0AAW1DJV0_9HEMI</name>
<dbReference type="PANTHER" id="PTHR12925">
    <property type="entry name" value="HIKESHI FAMILY MEMBER"/>
    <property type="match status" value="1"/>
</dbReference>
<evidence type="ECO:0000313" key="5">
    <source>
        <dbReference type="Proteomes" id="UP001461498"/>
    </source>
</evidence>
<dbReference type="GO" id="GO:0005829">
    <property type="term" value="C:cytosol"/>
    <property type="evidence" value="ECO:0007669"/>
    <property type="project" value="TreeGrafter"/>
</dbReference>
<reference evidence="4 5" key="1">
    <citation type="submission" date="2022-12" db="EMBL/GenBank/DDBJ databases">
        <title>Chromosome-level genome assembly of true bugs.</title>
        <authorList>
            <person name="Ma L."/>
            <person name="Li H."/>
        </authorList>
    </citation>
    <scope>NUCLEOTIDE SEQUENCE [LARGE SCALE GENOMIC DNA]</scope>
    <source>
        <strain evidence="4">Lab_2022b</strain>
    </source>
</reference>
<dbReference type="GO" id="GO:0061608">
    <property type="term" value="F:nuclear import signal receptor activity"/>
    <property type="evidence" value="ECO:0007669"/>
    <property type="project" value="TreeGrafter"/>
</dbReference>
<sequence>MAMFGLLASGRMVQTNYEMVGEKQFLITIPEADNIHHIVVFLTGNIAFPDGFAGLGNFTVYFSWPDPNAPPNWQLLGIISNEKPSSIYKISNMRKADELRTLQESGLMQFGQTKISHVAQVGISIEPIDVVQQQWQLLNAETAKTQTQFVEFAQKMLTNFLNYSVSFVVTPTPNESYVPLKVVEDWYKNFERKLSFDPYFWRN</sequence>
<comment type="caution">
    <text evidence="4">The sequence shown here is derived from an EMBL/GenBank/DDBJ whole genome shotgun (WGS) entry which is preliminary data.</text>
</comment>
<feature type="domain" description="Hikeshi-like N-terminal" evidence="2">
    <location>
        <begin position="8"/>
        <end position="141"/>
    </location>
</feature>
<dbReference type="EMBL" id="JAPXFL010000002">
    <property type="protein sequence ID" value="KAK9510464.1"/>
    <property type="molecule type" value="Genomic_DNA"/>
</dbReference>
<feature type="domain" description="Hikeshi-like C-terminal" evidence="3">
    <location>
        <begin position="148"/>
        <end position="203"/>
    </location>
</feature>
<comment type="similarity">
    <text evidence="1">Belongs to the OPI10 family.</text>
</comment>
<accession>A0AAW1DJV0</accession>
<evidence type="ECO:0000313" key="4">
    <source>
        <dbReference type="EMBL" id="KAK9510464.1"/>
    </source>
</evidence>